<proteinExistence type="predicted"/>
<reference evidence="1" key="2">
    <citation type="submission" date="2020-07" db="EMBL/GenBank/DDBJ databases">
        <authorList>
            <person name="Vera ALvarez R."/>
            <person name="Arias-Moreno D.M."/>
            <person name="Jimenez-Jacinto V."/>
            <person name="Jimenez-Bremont J.F."/>
            <person name="Swaminathan K."/>
            <person name="Moose S.P."/>
            <person name="Guerrero-Gonzalez M.L."/>
            <person name="Marino-Ramirez L."/>
            <person name="Landsman D."/>
            <person name="Rodriguez-Kessler M."/>
            <person name="Delgado-Sanchez P."/>
        </authorList>
    </citation>
    <scope>NUCLEOTIDE SEQUENCE</scope>
    <source>
        <tissue evidence="1">Cladode</tissue>
    </source>
</reference>
<organism evidence="1">
    <name type="scientific">Opuntia streptacantha</name>
    <name type="common">Prickly pear cactus</name>
    <name type="synonym">Opuntia cardona</name>
    <dbReference type="NCBI Taxonomy" id="393608"/>
    <lineage>
        <taxon>Eukaryota</taxon>
        <taxon>Viridiplantae</taxon>
        <taxon>Streptophyta</taxon>
        <taxon>Embryophyta</taxon>
        <taxon>Tracheophyta</taxon>
        <taxon>Spermatophyta</taxon>
        <taxon>Magnoliopsida</taxon>
        <taxon>eudicotyledons</taxon>
        <taxon>Gunneridae</taxon>
        <taxon>Pentapetalae</taxon>
        <taxon>Caryophyllales</taxon>
        <taxon>Cactineae</taxon>
        <taxon>Cactaceae</taxon>
        <taxon>Opuntioideae</taxon>
        <taxon>Opuntia</taxon>
    </lineage>
</organism>
<accession>A0A7C9E7Y8</accession>
<protein>
    <submittedName>
        <fullName evidence="1">Uncharacterized protein</fullName>
    </submittedName>
</protein>
<dbReference type="AlphaFoldDB" id="A0A7C9E7Y8"/>
<dbReference type="EMBL" id="GISG01207815">
    <property type="protein sequence ID" value="MBA4660407.1"/>
    <property type="molecule type" value="Transcribed_RNA"/>
</dbReference>
<sequence>MILQAFVWHVLINEQSLNPSFAINSTISYELDQIRVFHYTKKLNLCKPLFVTLKAILVKLLDSNRYRLTFPINRRNSPLINTAKSAFTNLKQPIEIIRSNSKL</sequence>
<name>A0A7C9E7Y8_OPUST</name>
<evidence type="ECO:0000313" key="1">
    <source>
        <dbReference type="EMBL" id="MBA4660407.1"/>
    </source>
</evidence>
<reference evidence="1" key="1">
    <citation type="journal article" date="2013" name="J. Plant Res.">
        <title>Effect of fungi and light on seed germination of three Opuntia species from semiarid lands of central Mexico.</title>
        <authorList>
            <person name="Delgado-Sanchez P."/>
            <person name="Jimenez-Bremont J.F."/>
            <person name="Guerrero-Gonzalez Mde L."/>
            <person name="Flores J."/>
        </authorList>
    </citation>
    <scope>NUCLEOTIDE SEQUENCE</scope>
    <source>
        <tissue evidence="1">Cladode</tissue>
    </source>
</reference>